<keyword evidence="3" id="KW-1185">Reference proteome</keyword>
<reference evidence="2 3" key="1">
    <citation type="submission" date="2018-05" db="EMBL/GenBank/DDBJ databases">
        <title>Marinifilum breve JC075T sp. nov., a marine bacterium isolated from Yongle Blue Hole in the South China Sea.</title>
        <authorList>
            <person name="Fu T."/>
        </authorList>
    </citation>
    <scope>NUCLEOTIDE SEQUENCE [LARGE SCALE GENOMIC DNA]</scope>
    <source>
        <strain evidence="2 3">JC075</strain>
    </source>
</reference>
<keyword evidence="1" id="KW-0812">Transmembrane</keyword>
<dbReference type="EMBL" id="QFLI01000003">
    <property type="protein sequence ID" value="PXY01484.1"/>
    <property type="molecule type" value="Genomic_DNA"/>
</dbReference>
<gene>
    <name evidence="2" type="ORF">DF185_08345</name>
</gene>
<dbReference type="Proteomes" id="UP000248079">
    <property type="component" value="Unassembled WGS sequence"/>
</dbReference>
<dbReference type="AlphaFoldDB" id="A0A2V4ABT9"/>
<organism evidence="2 3">
    <name type="scientific">Marinifilum breve</name>
    <dbReference type="NCBI Taxonomy" id="2184082"/>
    <lineage>
        <taxon>Bacteria</taxon>
        <taxon>Pseudomonadati</taxon>
        <taxon>Bacteroidota</taxon>
        <taxon>Bacteroidia</taxon>
        <taxon>Marinilabiliales</taxon>
        <taxon>Marinifilaceae</taxon>
    </lineage>
</organism>
<proteinExistence type="predicted"/>
<evidence type="ECO:0000313" key="3">
    <source>
        <dbReference type="Proteomes" id="UP000248079"/>
    </source>
</evidence>
<keyword evidence="1" id="KW-1133">Transmembrane helix</keyword>
<evidence type="ECO:0000313" key="2">
    <source>
        <dbReference type="EMBL" id="PXY01484.1"/>
    </source>
</evidence>
<dbReference type="RefSeq" id="WP_110360297.1">
    <property type="nucleotide sequence ID" value="NZ_QFLI01000003.1"/>
</dbReference>
<accession>A0A2V4ABT9</accession>
<sequence length="171" mass="20471">MFNWYRKIIEKVLNDKPFFRPGYREGKIKAWVFLPPLVLLFALILALAVFLSNFKSHQRNWKAKWNTNEIHVVSDSSIQRDSIKIEWQNSFPPSKIAFYNGEQLTSKINERGHNYFIVSYLGQRINTYKQFKSDYWSYHKYLFTIKMDSSNTPQSSLQIEGKYRKFKEHAD</sequence>
<dbReference type="OrthoDB" id="14196at2"/>
<keyword evidence="1" id="KW-0472">Membrane</keyword>
<protein>
    <submittedName>
        <fullName evidence="2">Uncharacterized protein</fullName>
    </submittedName>
</protein>
<evidence type="ECO:0000256" key="1">
    <source>
        <dbReference type="SAM" id="Phobius"/>
    </source>
</evidence>
<comment type="caution">
    <text evidence="2">The sequence shown here is derived from an EMBL/GenBank/DDBJ whole genome shotgun (WGS) entry which is preliminary data.</text>
</comment>
<name>A0A2V4ABT9_9BACT</name>
<feature type="transmembrane region" description="Helical" evidence="1">
    <location>
        <begin position="30"/>
        <end position="54"/>
    </location>
</feature>